<gene>
    <name evidence="4" type="ORF">APAL1065_LOCUS4348</name>
</gene>
<feature type="compositionally biased region" description="Low complexity" evidence="2">
    <location>
        <begin position="295"/>
        <end position="317"/>
    </location>
</feature>
<evidence type="ECO:0000313" key="4">
    <source>
        <dbReference type="EMBL" id="CAD9948790.1"/>
    </source>
</evidence>
<dbReference type="InterPro" id="IPR004827">
    <property type="entry name" value="bZIP"/>
</dbReference>
<protein>
    <recommendedName>
        <fullName evidence="3">BZIP domain-containing protein</fullName>
    </recommendedName>
</protein>
<evidence type="ECO:0000256" key="2">
    <source>
        <dbReference type="SAM" id="MobiDB-lite"/>
    </source>
</evidence>
<name>A0A7S2VC70_9STRA</name>
<sequence>MQALQKAPKVCETESDPLLFVKRCNFDMWSAAKRLCLYWKERLSIFGPQRAFLPLTLTGDGALTVEDVMSLHAGYPAILPEHAASTGQCVVFLDRRAWLPYVSTVERRLRTIFYIFKVVAEEFRPAIVRSMESDEEAKNGSNSQDSKQQQHTLQYPVLFLGLVAHAGRTSYHELEAPWVYRALTLFQSAMPIKFEFHVLNMPVWSSRSKLEKLQHLIKWTAEYVLYILGSSAEIHTESEKGQLMKHLQVDIGLSLKSIPACIGGDWEFKEFQEWCKVQSGKERELKTLAELTENSSSSSPISTASSNQSTDNPTPLSLATAATSTRHFAAAAASSLDTVTAVAESSNVSQPQPRRTTHSTTHLTKEEKEAKRKLADVIKSRRKRERKRKEFSTLKEEVAQLTQENQSLQRDEEQLQQLLQQAQQLAQQQEEASSNNS</sequence>
<feature type="compositionally biased region" description="Basic and acidic residues" evidence="2">
    <location>
        <begin position="363"/>
        <end position="374"/>
    </location>
</feature>
<evidence type="ECO:0000256" key="1">
    <source>
        <dbReference type="SAM" id="Coils"/>
    </source>
</evidence>
<evidence type="ECO:0000259" key="3">
    <source>
        <dbReference type="PROSITE" id="PS50217"/>
    </source>
</evidence>
<feature type="coiled-coil region" evidence="1">
    <location>
        <begin position="384"/>
        <end position="435"/>
    </location>
</feature>
<proteinExistence type="predicted"/>
<reference evidence="4" key="1">
    <citation type="submission" date="2021-01" db="EMBL/GenBank/DDBJ databases">
        <authorList>
            <person name="Corre E."/>
            <person name="Pelletier E."/>
            <person name="Niang G."/>
            <person name="Scheremetjew M."/>
            <person name="Finn R."/>
            <person name="Kale V."/>
            <person name="Holt S."/>
            <person name="Cochrane G."/>
            <person name="Meng A."/>
            <person name="Brown T."/>
            <person name="Cohen L."/>
        </authorList>
    </citation>
    <scope>NUCLEOTIDE SEQUENCE</scope>
    <source>
        <strain evidence="4">CCMP125</strain>
    </source>
</reference>
<dbReference type="GO" id="GO:0003700">
    <property type="term" value="F:DNA-binding transcription factor activity"/>
    <property type="evidence" value="ECO:0007669"/>
    <property type="project" value="InterPro"/>
</dbReference>
<keyword evidence="1" id="KW-0175">Coiled coil</keyword>
<dbReference type="AlphaFoldDB" id="A0A7S2VC70"/>
<organism evidence="4">
    <name type="scientific">Entomoneis paludosa</name>
    <dbReference type="NCBI Taxonomy" id="265537"/>
    <lineage>
        <taxon>Eukaryota</taxon>
        <taxon>Sar</taxon>
        <taxon>Stramenopiles</taxon>
        <taxon>Ochrophyta</taxon>
        <taxon>Bacillariophyta</taxon>
        <taxon>Bacillariophyceae</taxon>
        <taxon>Bacillariophycidae</taxon>
        <taxon>Entomoneidaceae</taxon>
        <taxon>Entomoneis</taxon>
    </lineage>
</organism>
<feature type="region of interest" description="Disordered" evidence="2">
    <location>
        <begin position="343"/>
        <end position="374"/>
    </location>
</feature>
<accession>A0A7S2VC70</accession>
<dbReference type="EMBL" id="HBHT01006528">
    <property type="protein sequence ID" value="CAD9948790.1"/>
    <property type="molecule type" value="Transcribed_RNA"/>
</dbReference>
<feature type="compositionally biased region" description="Polar residues" evidence="2">
    <location>
        <begin position="344"/>
        <end position="362"/>
    </location>
</feature>
<feature type="region of interest" description="Disordered" evidence="2">
    <location>
        <begin position="291"/>
        <end position="317"/>
    </location>
</feature>
<dbReference type="PROSITE" id="PS50217">
    <property type="entry name" value="BZIP"/>
    <property type="match status" value="1"/>
</dbReference>
<feature type="domain" description="BZIP" evidence="3">
    <location>
        <begin position="366"/>
        <end position="429"/>
    </location>
</feature>